<dbReference type="PANTHER" id="PTHR30346">
    <property type="entry name" value="TRANSCRIPTIONAL DUAL REGULATOR HCAR-RELATED"/>
    <property type="match status" value="1"/>
</dbReference>
<dbReference type="PRINTS" id="PR00039">
    <property type="entry name" value="HTHLYSR"/>
</dbReference>
<organism evidence="6 7">
    <name type="scientific">Paenibacillus alvei</name>
    <name type="common">Bacillus alvei</name>
    <dbReference type="NCBI Taxonomy" id="44250"/>
    <lineage>
        <taxon>Bacteria</taxon>
        <taxon>Bacillati</taxon>
        <taxon>Bacillota</taxon>
        <taxon>Bacilli</taxon>
        <taxon>Bacillales</taxon>
        <taxon>Paenibacillaceae</taxon>
        <taxon>Paenibacillus</taxon>
    </lineage>
</organism>
<evidence type="ECO:0000256" key="2">
    <source>
        <dbReference type="ARBA" id="ARBA00023015"/>
    </source>
</evidence>
<gene>
    <name evidence="6" type="ORF">HMI46_19235</name>
</gene>
<keyword evidence="2" id="KW-0805">Transcription regulation</keyword>
<dbReference type="InterPro" id="IPR000847">
    <property type="entry name" value="LysR_HTH_N"/>
</dbReference>
<name>A0AAP7DKF3_PAEAL</name>
<dbReference type="GO" id="GO:0032993">
    <property type="term" value="C:protein-DNA complex"/>
    <property type="evidence" value="ECO:0007669"/>
    <property type="project" value="TreeGrafter"/>
</dbReference>
<dbReference type="GO" id="GO:0003677">
    <property type="term" value="F:DNA binding"/>
    <property type="evidence" value="ECO:0007669"/>
    <property type="project" value="UniProtKB-KW"/>
</dbReference>
<dbReference type="Gene3D" id="1.10.10.10">
    <property type="entry name" value="Winged helix-like DNA-binding domain superfamily/Winged helix DNA-binding domain"/>
    <property type="match status" value="1"/>
</dbReference>
<evidence type="ECO:0000256" key="1">
    <source>
        <dbReference type="ARBA" id="ARBA00009437"/>
    </source>
</evidence>
<accession>A0AAP7DKF3</accession>
<dbReference type="EMBL" id="JABFOR010000028">
    <property type="protein sequence ID" value="NOJ72681.1"/>
    <property type="molecule type" value="Genomic_DNA"/>
</dbReference>
<dbReference type="Pfam" id="PF00126">
    <property type="entry name" value="HTH_1"/>
    <property type="match status" value="1"/>
</dbReference>
<keyword evidence="4" id="KW-0804">Transcription</keyword>
<dbReference type="PANTHER" id="PTHR30346:SF28">
    <property type="entry name" value="HTH-TYPE TRANSCRIPTIONAL REGULATOR CYNR"/>
    <property type="match status" value="1"/>
</dbReference>
<reference evidence="6 7" key="1">
    <citation type="submission" date="2020-05" db="EMBL/GenBank/DDBJ databases">
        <title>Whole genome sequencing and identification of novel metabolites from Paenibacillus alvei strain JR949.</title>
        <authorList>
            <person name="Rajendhran J."/>
            <person name="Sree Pranav P."/>
            <person name="Mahalakshmi B."/>
            <person name="Karthikeyan R."/>
        </authorList>
    </citation>
    <scope>NUCLEOTIDE SEQUENCE [LARGE SCALE GENOMIC DNA]</scope>
    <source>
        <strain evidence="6 7">JR949</strain>
    </source>
</reference>
<evidence type="ECO:0000256" key="3">
    <source>
        <dbReference type="ARBA" id="ARBA00023125"/>
    </source>
</evidence>
<dbReference type="PROSITE" id="PS50931">
    <property type="entry name" value="HTH_LYSR"/>
    <property type="match status" value="1"/>
</dbReference>
<comment type="caution">
    <text evidence="6">The sequence shown here is derived from an EMBL/GenBank/DDBJ whole genome shotgun (WGS) entry which is preliminary data.</text>
</comment>
<comment type="similarity">
    <text evidence="1">Belongs to the LysR transcriptional regulatory family.</text>
</comment>
<dbReference type="SUPFAM" id="SSF46785">
    <property type="entry name" value="Winged helix' DNA-binding domain"/>
    <property type="match status" value="1"/>
</dbReference>
<feature type="domain" description="HTH lysR-type" evidence="5">
    <location>
        <begin position="1"/>
        <end position="53"/>
    </location>
</feature>
<evidence type="ECO:0000259" key="5">
    <source>
        <dbReference type="PROSITE" id="PS50931"/>
    </source>
</evidence>
<dbReference type="GO" id="GO:0003700">
    <property type="term" value="F:DNA-binding transcription factor activity"/>
    <property type="evidence" value="ECO:0007669"/>
    <property type="project" value="InterPro"/>
</dbReference>
<evidence type="ECO:0000313" key="7">
    <source>
        <dbReference type="Proteomes" id="UP000552038"/>
    </source>
</evidence>
<dbReference type="InterPro" id="IPR036388">
    <property type="entry name" value="WH-like_DNA-bd_sf"/>
</dbReference>
<proteinExistence type="inferred from homology"/>
<dbReference type="InterPro" id="IPR036390">
    <property type="entry name" value="WH_DNA-bd_sf"/>
</dbReference>
<dbReference type="FunFam" id="1.10.10.10:FF:000001">
    <property type="entry name" value="LysR family transcriptional regulator"/>
    <property type="match status" value="1"/>
</dbReference>
<keyword evidence="3" id="KW-0238">DNA-binding</keyword>
<evidence type="ECO:0000313" key="6">
    <source>
        <dbReference type="EMBL" id="NOJ72681.1"/>
    </source>
</evidence>
<protein>
    <submittedName>
        <fullName evidence="6">LysR family transcriptional regulator</fullName>
    </submittedName>
</protein>
<dbReference type="Proteomes" id="UP000552038">
    <property type="component" value="Unassembled WGS sequence"/>
</dbReference>
<dbReference type="AlphaFoldDB" id="A0AAP7DKF3"/>
<dbReference type="RefSeq" id="WP_163979096.1">
    <property type="nucleotide sequence ID" value="NZ_JABFOR010000028.1"/>
</dbReference>
<sequence>MHYFIAVAEELHFNRAAEKLNMSQPPLSQQIQALKKEIGVKRLERNTRQVRLTPAGAVFLEEAKLILSQVERSITTTKLVVGE</sequence>
<evidence type="ECO:0000256" key="4">
    <source>
        <dbReference type="ARBA" id="ARBA00023163"/>
    </source>
</evidence>